<feature type="region of interest" description="Disordered" evidence="5">
    <location>
        <begin position="113"/>
        <end position="195"/>
    </location>
</feature>
<feature type="compositionally biased region" description="Polar residues" evidence="5">
    <location>
        <begin position="942"/>
        <end position="958"/>
    </location>
</feature>
<keyword evidence="4" id="KW-0175">Coiled coil</keyword>
<evidence type="ECO:0000256" key="3">
    <source>
        <dbReference type="RuleBase" id="RU363067"/>
    </source>
</evidence>
<dbReference type="PROSITE" id="PS00126">
    <property type="entry name" value="PDEASE_I_1"/>
    <property type="match status" value="1"/>
</dbReference>
<comment type="similarity">
    <text evidence="3">Belongs to the cyclic nucleotide phosphodiesterase family.</text>
</comment>
<keyword evidence="9" id="KW-1185">Reference proteome</keyword>
<accession>A0AAD9NQM7</accession>
<feature type="region of interest" description="Disordered" evidence="5">
    <location>
        <begin position="347"/>
        <end position="377"/>
    </location>
</feature>
<feature type="compositionally biased region" description="Low complexity" evidence="5">
    <location>
        <begin position="921"/>
        <end position="941"/>
    </location>
</feature>
<dbReference type="Pfam" id="PF00233">
    <property type="entry name" value="PDEase_I"/>
    <property type="match status" value="1"/>
</dbReference>
<dbReference type="EMBL" id="JAODUO010000506">
    <property type="protein sequence ID" value="KAK2179197.1"/>
    <property type="molecule type" value="Genomic_DNA"/>
</dbReference>
<evidence type="ECO:0000259" key="7">
    <source>
        <dbReference type="PROSITE" id="PS51845"/>
    </source>
</evidence>
<feature type="compositionally biased region" description="Polar residues" evidence="5">
    <location>
        <begin position="895"/>
        <end position="912"/>
    </location>
</feature>
<evidence type="ECO:0000256" key="1">
    <source>
        <dbReference type="ARBA" id="ARBA00022723"/>
    </source>
</evidence>
<comment type="caution">
    <text evidence="8">The sequence shown here is derived from an EMBL/GenBank/DDBJ whole genome shotgun (WGS) entry which is preliminary data.</text>
</comment>
<proteinExistence type="inferred from homology"/>
<gene>
    <name evidence="8" type="ORF">NP493_507g02000</name>
</gene>
<feature type="compositionally biased region" description="Low complexity" evidence="5">
    <location>
        <begin position="875"/>
        <end position="884"/>
    </location>
</feature>
<sequence>KHHQVTKDHNRFVVIYLKLLWILCVASYTVTRSASLIHGCFSCLCQSSAAAYEGAIIAEAHGLISDMLADSTLPLHVVSGLHAISSLLKPAETHNAVHKPKVSPLISLTEATSYGSDTEDSPYTGERPSSLPKVRTHSLHRGTTLLPASKGMPTLEPEPCRTRSSSFRHSCDNTPSSSPVASRSNSPSPGSPTTLALNIPKTRSFSVANVGPMVITPRKPTRDHRSCFGATADTSRLSPLKTDIAGSLVCARTPDMLNELSSEQMSAARDTHSGLTKRLNITSDYESSSSPSSSEYSDLASCNDDVGGRNIGVILRTGSDARSTLQKIETIPHKKDDAHREDEHRFVHNSTSQSISWTTSPVAPHSTVTHKHTHNDKKVRETIGHQVGSGAVSDGTLTPLPFDIDDVDRIEMLQMKNLAEWDYPIFTLSDVVPSTILSMVAYKIFREVGFFETFRIPLPEFLHYFHALELGYRHNPYHNRVHATDVLHGVYYLTSQPIPGLQQVNLEGDLFHKDCSDSGMAGQYGEKCSHTSMSFVAEDCTCGIMGANFPPLELMALYTAAAMHDYDHPGRTNAFLVATHAPLAVLYNDRSVLESHHAASVWRLFLTQPQFNWLIHLDKAEFKRFRFLVIEAILATDLKQHFEILAEFNAKIAEEDAPGIDWTSETDRLMVANMVIKGDEEASLGLPISPYMDRNHPQLAKLQESFINHLLAPLCNAIAAAGLVPGTWVDSESESESGSDREKSSDKECDTEAEEDDDDGNVVRLPGDPKKREASKRKVHCHLMQNLKDNYDLWVKVLKQEMEEKEREALKLPEDKSVVGAHPALAHFYPLTFCMNMFLRGVNEETDTGKGEMETIKEEDTPPSSVNTTREDNDSSSPAVSPSSTCLSQEEAPVSSANHVTSVSHIQSQSEMTPLPDDESQLQLTSLSDSKSQSESTSPSSAVKTVTLNLTRSQSDCHATSDRRSRLARPCHKENTGKKSGV</sequence>
<name>A0AAD9NQM7_RIDPI</name>
<dbReference type="InterPro" id="IPR023174">
    <property type="entry name" value="PDEase_CS"/>
</dbReference>
<dbReference type="SUPFAM" id="SSF109604">
    <property type="entry name" value="HD-domain/PDEase-like"/>
    <property type="match status" value="1"/>
</dbReference>
<dbReference type="EC" id="3.1.4.-" evidence="3"/>
<keyword evidence="2 3" id="KW-0378">Hydrolase</keyword>
<dbReference type="GO" id="GO:0007165">
    <property type="term" value="P:signal transduction"/>
    <property type="evidence" value="ECO:0007669"/>
    <property type="project" value="InterPro"/>
</dbReference>
<keyword evidence="6" id="KW-0472">Membrane</keyword>
<evidence type="ECO:0000313" key="9">
    <source>
        <dbReference type="Proteomes" id="UP001209878"/>
    </source>
</evidence>
<comment type="cofactor">
    <cofactor evidence="3">
        <name>a divalent metal cation</name>
        <dbReference type="ChEBI" id="CHEBI:60240"/>
    </cofactor>
    <text evidence="3">Binds 2 divalent metal cations per subunit. Site 1 may preferentially bind zinc ions, while site 2 has a preference for magnesium and/or manganese ions.</text>
</comment>
<reference evidence="8" key="1">
    <citation type="journal article" date="2023" name="Mol. Biol. Evol.">
        <title>Third-Generation Sequencing Reveals the Adaptive Role of the Epigenome in Three Deep-Sea Polychaetes.</title>
        <authorList>
            <person name="Perez M."/>
            <person name="Aroh O."/>
            <person name="Sun Y."/>
            <person name="Lan Y."/>
            <person name="Juniper S.K."/>
            <person name="Young C.R."/>
            <person name="Angers B."/>
            <person name="Qian P.Y."/>
        </authorList>
    </citation>
    <scope>NUCLEOTIDE SEQUENCE</scope>
    <source>
        <strain evidence="8">R07B-5</strain>
    </source>
</reference>
<protein>
    <recommendedName>
        <fullName evidence="3">Phosphodiesterase</fullName>
        <ecNumber evidence="3">3.1.4.-</ecNumber>
    </recommendedName>
</protein>
<feature type="compositionally biased region" description="Polar residues" evidence="5">
    <location>
        <begin position="348"/>
        <end position="361"/>
    </location>
</feature>
<feature type="coiled-coil region" evidence="4">
    <location>
        <begin position="784"/>
        <end position="815"/>
    </location>
</feature>
<feature type="non-terminal residue" evidence="8">
    <location>
        <position position="1"/>
    </location>
</feature>
<evidence type="ECO:0000256" key="4">
    <source>
        <dbReference type="SAM" id="Coils"/>
    </source>
</evidence>
<dbReference type="PANTHER" id="PTHR11347">
    <property type="entry name" value="CYCLIC NUCLEOTIDE PHOSPHODIESTERASE"/>
    <property type="match status" value="1"/>
</dbReference>
<feature type="domain" description="PDEase" evidence="7">
    <location>
        <begin position="678"/>
        <end position="801"/>
    </location>
</feature>
<dbReference type="InterPro" id="IPR002073">
    <property type="entry name" value="PDEase_catalytic_dom"/>
</dbReference>
<dbReference type="InterPro" id="IPR036971">
    <property type="entry name" value="PDEase_catalytic_dom_sf"/>
</dbReference>
<evidence type="ECO:0000256" key="2">
    <source>
        <dbReference type="ARBA" id="ARBA00022801"/>
    </source>
</evidence>
<feature type="compositionally biased region" description="Basic and acidic residues" evidence="5">
    <location>
        <begin position="847"/>
        <end position="860"/>
    </location>
</feature>
<feature type="domain" description="PDEase" evidence="7">
    <location>
        <begin position="396"/>
        <end position="677"/>
    </location>
</feature>
<evidence type="ECO:0000313" key="8">
    <source>
        <dbReference type="EMBL" id="KAK2179197.1"/>
    </source>
</evidence>
<dbReference type="AlphaFoldDB" id="A0AAD9NQM7"/>
<keyword evidence="1 3" id="KW-0479">Metal-binding</keyword>
<feature type="compositionally biased region" description="Basic and acidic residues" evidence="5">
    <location>
        <begin position="738"/>
        <end position="750"/>
    </location>
</feature>
<feature type="region of interest" description="Disordered" evidence="5">
    <location>
        <begin position="729"/>
        <end position="778"/>
    </location>
</feature>
<dbReference type="GO" id="GO:0046872">
    <property type="term" value="F:metal ion binding"/>
    <property type="evidence" value="ECO:0007669"/>
    <property type="project" value="UniProtKB-KW"/>
</dbReference>
<dbReference type="GO" id="GO:0004114">
    <property type="term" value="F:3',5'-cyclic-nucleotide phosphodiesterase activity"/>
    <property type="evidence" value="ECO:0007669"/>
    <property type="project" value="InterPro"/>
</dbReference>
<dbReference type="PROSITE" id="PS51845">
    <property type="entry name" value="PDEASE_I_2"/>
    <property type="match status" value="2"/>
</dbReference>
<evidence type="ECO:0000256" key="6">
    <source>
        <dbReference type="SAM" id="Phobius"/>
    </source>
</evidence>
<keyword evidence="6" id="KW-1133">Transmembrane helix</keyword>
<feature type="compositionally biased region" description="Low complexity" evidence="5">
    <location>
        <begin position="175"/>
        <end position="188"/>
    </location>
</feature>
<evidence type="ECO:0000256" key="5">
    <source>
        <dbReference type="SAM" id="MobiDB-lite"/>
    </source>
</evidence>
<feature type="compositionally biased region" description="Acidic residues" evidence="5">
    <location>
        <begin position="751"/>
        <end position="760"/>
    </location>
</feature>
<dbReference type="CDD" id="cd00077">
    <property type="entry name" value="HDc"/>
    <property type="match status" value="1"/>
</dbReference>
<feature type="compositionally biased region" description="Basic and acidic residues" evidence="5">
    <location>
        <begin position="959"/>
        <end position="982"/>
    </location>
</feature>
<dbReference type="InterPro" id="IPR003607">
    <property type="entry name" value="HD/PDEase_dom"/>
</dbReference>
<feature type="region of interest" description="Disordered" evidence="5">
    <location>
        <begin position="846"/>
        <end position="982"/>
    </location>
</feature>
<dbReference type="Gene3D" id="1.10.1300.10">
    <property type="entry name" value="3'5'-cyclic nucleotide phosphodiesterase, catalytic domain"/>
    <property type="match status" value="2"/>
</dbReference>
<organism evidence="8 9">
    <name type="scientific">Ridgeia piscesae</name>
    <name type="common">Tubeworm</name>
    <dbReference type="NCBI Taxonomy" id="27915"/>
    <lineage>
        <taxon>Eukaryota</taxon>
        <taxon>Metazoa</taxon>
        <taxon>Spiralia</taxon>
        <taxon>Lophotrochozoa</taxon>
        <taxon>Annelida</taxon>
        <taxon>Polychaeta</taxon>
        <taxon>Sedentaria</taxon>
        <taxon>Canalipalpata</taxon>
        <taxon>Sabellida</taxon>
        <taxon>Siboglinidae</taxon>
        <taxon>Ridgeia</taxon>
    </lineage>
</organism>
<keyword evidence="6" id="KW-0812">Transmembrane</keyword>
<dbReference type="Proteomes" id="UP001209878">
    <property type="component" value="Unassembled WGS sequence"/>
</dbReference>
<feature type="compositionally biased region" description="Polar residues" evidence="5">
    <location>
        <begin position="162"/>
        <end position="174"/>
    </location>
</feature>
<feature type="transmembrane region" description="Helical" evidence="6">
    <location>
        <begin position="12"/>
        <end position="30"/>
    </location>
</feature>